<dbReference type="PANTHER" id="PTHR33202:SF8">
    <property type="entry name" value="PEROXIDE-RESPONSIVE REPRESSOR PERR"/>
    <property type="match status" value="1"/>
</dbReference>
<dbReference type="GO" id="GO:0003700">
    <property type="term" value="F:DNA-binding transcription factor activity"/>
    <property type="evidence" value="ECO:0007669"/>
    <property type="project" value="InterPro"/>
</dbReference>
<dbReference type="InterPro" id="IPR036390">
    <property type="entry name" value="WH_DNA-bd_sf"/>
</dbReference>
<dbReference type="InterPro" id="IPR002481">
    <property type="entry name" value="FUR"/>
</dbReference>
<dbReference type="GO" id="GO:0008270">
    <property type="term" value="F:zinc ion binding"/>
    <property type="evidence" value="ECO:0007669"/>
    <property type="project" value="TreeGrafter"/>
</dbReference>
<dbReference type="Gene3D" id="1.10.10.10">
    <property type="entry name" value="Winged helix-like DNA-binding domain superfamily/Winged helix DNA-binding domain"/>
    <property type="match status" value="1"/>
</dbReference>
<organism evidence="1 2">
    <name type="scientific">Candidatus Venteria ishoeyi</name>
    <dbReference type="NCBI Taxonomy" id="1899563"/>
    <lineage>
        <taxon>Bacteria</taxon>
        <taxon>Pseudomonadati</taxon>
        <taxon>Pseudomonadota</taxon>
        <taxon>Gammaproteobacteria</taxon>
        <taxon>Thiotrichales</taxon>
        <taxon>Thiotrichaceae</taxon>
        <taxon>Venteria</taxon>
    </lineage>
</organism>
<dbReference type="GO" id="GO:0045892">
    <property type="term" value="P:negative regulation of DNA-templated transcription"/>
    <property type="evidence" value="ECO:0007669"/>
    <property type="project" value="TreeGrafter"/>
</dbReference>
<protein>
    <submittedName>
        <fullName evidence="1">Peroxide-responsive repressor PerR</fullName>
    </submittedName>
</protein>
<dbReference type="EMBL" id="FMSV02000543">
    <property type="protein sequence ID" value="SEH08142.1"/>
    <property type="molecule type" value="Genomic_DNA"/>
</dbReference>
<gene>
    <name evidence="1" type="primary">perR</name>
    <name evidence="1" type="ORF">MBHS_04032</name>
</gene>
<dbReference type="Pfam" id="PF01475">
    <property type="entry name" value="FUR"/>
    <property type="match status" value="1"/>
</dbReference>
<evidence type="ECO:0000313" key="2">
    <source>
        <dbReference type="Proteomes" id="UP000236724"/>
    </source>
</evidence>
<evidence type="ECO:0000313" key="1">
    <source>
        <dbReference type="EMBL" id="SEH08142.1"/>
    </source>
</evidence>
<dbReference type="SUPFAM" id="SSF46785">
    <property type="entry name" value="Winged helix' DNA-binding domain"/>
    <property type="match status" value="1"/>
</dbReference>
<proteinExistence type="predicted"/>
<dbReference type="GO" id="GO:0000976">
    <property type="term" value="F:transcription cis-regulatory region binding"/>
    <property type="evidence" value="ECO:0007669"/>
    <property type="project" value="TreeGrafter"/>
</dbReference>
<dbReference type="CDD" id="cd07153">
    <property type="entry name" value="Fur_like"/>
    <property type="match status" value="1"/>
</dbReference>
<reference evidence="1 2" key="1">
    <citation type="submission" date="2016-10" db="EMBL/GenBank/DDBJ databases">
        <authorList>
            <person name="de Groot N.N."/>
        </authorList>
    </citation>
    <scope>NUCLEOTIDE SEQUENCE [LARGE SCALE GENOMIC DNA]</scope>
    <source>
        <strain evidence="1">MBHS1</strain>
    </source>
</reference>
<dbReference type="GO" id="GO:1900376">
    <property type="term" value="P:regulation of secondary metabolite biosynthetic process"/>
    <property type="evidence" value="ECO:0007669"/>
    <property type="project" value="TreeGrafter"/>
</dbReference>
<keyword evidence="2" id="KW-1185">Reference proteome</keyword>
<dbReference type="InterPro" id="IPR036388">
    <property type="entry name" value="WH-like_DNA-bd_sf"/>
</dbReference>
<sequence length="173" mass="19515">MIKAIAGEAKYKLNGIFFNEQLHMKHKTIPTTDNNSTTYIGDHRPSVIRRLMKLGITPTQQRIQIAMFLLKAPQHLSADEILLAVNNAERQVSKATIYNTLNLFVAKGLIRELTVYPGKVVYDSNTTAHYHFYNIDTGELFDMDVDDPGITTPILPDGTRLDSMDVVVRIRNA</sequence>
<dbReference type="AlphaFoldDB" id="A0A1H6FDJ2"/>
<accession>A0A1H6FDJ2</accession>
<dbReference type="Proteomes" id="UP000236724">
    <property type="component" value="Unassembled WGS sequence"/>
</dbReference>
<name>A0A1H6FDJ2_9GAMM</name>
<dbReference type="PANTHER" id="PTHR33202">
    <property type="entry name" value="ZINC UPTAKE REGULATION PROTEIN"/>
    <property type="match status" value="1"/>
</dbReference>
<dbReference type="RefSeq" id="WP_286019521.1">
    <property type="nucleotide sequence ID" value="NZ_FMSV02000543.1"/>
</dbReference>